<feature type="compositionally biased region" description="Basic and acidic residues" evidence="1">
    <location>
        <begin position="120"/>
        <end position="131"/>
    </location>
</feature>
<dbReference type="EMBL" id="GIFC01010929">
    <property type="protein sequence ID" value="MXU93012.1"/>
    <property type="molecule type" value="Transcribed_RNA"/>
</dbReference>
<feature type="chain" id="PRO_5025474340" evidence="2">
    <location>
        <begin position="21"/>
        <end position="140"/>
    </location>
</feature>
<name>A0A6B0UTJ3_IXORI</name>
<accession>A0A6B0UTJ3</accession>
<organism evidence="3">
    <name type="scientific">Ixodes ricinus</name>
    <name type="common">Common tick</name>
    <name type="synonym">Acarus ricinus</name>
    <dbReference type="NCBI Taxonomy" id="34613"/>
    <lineage>
        <taxon>Eukaryota</taxon>
        <taxon>Metazoa</taxon>
        <taxon>Ecdysozoa</taxon>
        <taxon>Arthropoda</taxon>
        <taxon>Chelicerata</taxon>
        <taxon>Arachnida</taxon>
        <taxon>Acari</taxon>
        <taxon>Parasitiformes</taxon>
        <taxon>Ixodida</taxon>
        <taxon>Ixodoidea</taxon>
        <taxon>Ixodidae</taxon>
        <taxon>Ixodinae</taxon>
        <taxon>Ixodes</taxon>
    </lineage>
</organism>
<feature type="region of interest" description="Disordered" evidence="1">
    <location>
        <begin position="117"/>
        <end position="140"/>
    </location>
</feature>
<evidence type="ECO:0000313" key="3">
    <source>
        <dbReference type="EMBL" id="MXU93012.1"/>
    </source>
</evidence>
<sequence length="140" mass="15713">MKRHRSIVFFLVLRLNEVKSKYVTSNFIGNLSGAHVFVRQPFTVSNDEQLLSKSAPLPCSVCSHKKGGPSHFFATMAFFWRGGSWELSIASSLSSVSSCSAARQVKKFQNPGWVPPTSFRKRECHPGERRDRHGKILSTT</sequence>
<evidence type="ECO:0000256" key="2">
    <source>
        <dbReference type="SAM" id="SignalP"/>
    </source>
</evidence>
<reference evidence="3" key="1">
    <citation type="submission" date="2019-12" db="EMBL/GenBank/DDBJ databases">
        <title>An insight into the sialome of adult female Ixodes ricinus ticks feeding for 6 days.</title>
        <authorList>
            <person name="Perner J."/>
            <person name="Ribeiro J.M.C."/>
        </authorList>
    </citation>
    <scope>NUCLEOTIDE SEQUENCE</scope>
    <source>
        <strain evidence="3">Semi-engorged</strain>
        <tissue evidence="3">Salivary glands</tissue>
    </source>
</reference>
<evidence type="ECO:0000256" key="1">
    <source>
        <dbReference type="SAM" id="MobiDB-lite"/>
    </source>
</evidence>
<proteinExistence type="predicted"/>
<feature type="signal peptide" evidence="2">
    <location>
        <begin position="1"/>
        <end position="20"/>
    </location>
</feature>
<dbReference type="AlphaFoldDB" id="A0A6B0UTJ3"/>
<keyword evidence="2" id="KW-0732">Signal</keyword>
<protein>
    <submittedName>
        <fullName evidence="3">Putative secreted protein</fullName>
    </submittedName>
</protein>